<proteinExistence type="predicted"/>
<keyword evidence="4" id="KW-1185">Reference proteome</keyword>
<keyword evidence="1" id="KW-1133">Transmembrane helix</keyword>
<accession>A0ABM8FUA3</accession>
<dbReference type="InterPro" id="IPR006182">
    <property type="entry name" value="FliF_N_dom"/>
</dbReference>
<sequence>MPKAVSSLFERARRAVAGFSLAQRTIAIIGIAVLTLGIAAFASWAARPTMTPLFTGLSASDASAVVEQLRSSSVAYELTDGGSTVLVPDDEVYDQRLAAAAAGLPSDSTKGYSCSTIWA</sequence>
<feature type="domain" description="Flagellar M-ring N-terminal" evidence="2">
    <location>
        <begin position="46"/>
        <end position="113"/>
    </location>
</feature>
<protein>
    <recommendedName>
        <fullName evidence="2">Flagellar M-ring N-terminal domain-containing protein</fullName>
    </recommendedName>
</protein>
<evidence type="ECO:0000259" key="2">
    <source>
        <dbReference type="Pfam" id="PF01514"/>
    </source>
</evidence>
<keyword evidence="1" id="KW-0812">Transmembrane</keyword>
<dbReference type="InterPro" id="IPR043427">
    <property type="entry name" value="YscJ/FliF"/>
</dbReference>
<name>A0ABM8FUA3_9MICO</name>
<dbReference type="Pfam" id="PF01514">
    <property type="entry name" value="YscJ_FliF"/>
    <property type="match status" value="1"/>
</dbReference>
<keyword evidence="1" id="KW-0472">Membrane</keyword>
<gene>
    <name evidence="3" type="ORF">GCM10025863_17990</name>
</gene>
<dbReference type="EMBL" id="AP027728">
    <property type="protein sequence ID" value="BDZ39185.1"/>
    <property type="molecule type" value="Genomic_DNA"/>
</dbReference>
<dbReference type="PANTHER" id="PTHR30046:SF0">
    <property type="entry name" value="FLAGELLAR M-RING PROTEIN"/>
    <property type="match status" value="1"/>
</dbReference>
<evidence type="ECO:0000313" key="3">
    <source>
        <dbReference type="EMBL" id="BDZ39185.1"/>
    </source>
</evidence>
<evidence type="ECO:0000313" key="4">
    <source>
        <dbReference type="Proteomes" id="UP001321543"/>
    </source>
</evidence>
<reference evidence="4" key="1">
    <citation type="journal article" date="2019" name="Int. J. Syst. Evol. Microbiol.">
        <title>The Global Catalogue of Microorganisms (GCM) 10K type strain sequencing project: providing services to taxonomists for standard genome sequencing and annotation.</title>
        <authorList>
            <consortium name="The Broad Institute Genomics Platform"/>
            <consortium name="The Broad Institute Genome Sequencing Center for Infectious Disease"/>
            <person name="Wu L."/>
            <person name="Ma J."/>
        </authorList>
    </citation>
    <scope>NUCLEOTIDE SEQUENCE [LARGE SCALE GENOMIC DNA]</scope>
    <source>
        <strain evidence="4">NBRC 106310</strain>
    </source>
</reference>
<dbReference type="Proteomes" id="UP001321543">
    <property type="component" value="Chromosome"/>
</dbReference>
<dbReference type="PANTHER" id="PTHR30046">
    <property type="entry name" value="FLAGELLAR M-RING PROTEIN"/>
    <property type="match status" value="1"/>
</dbReference>
<evidence type="ECO:0000256" key="1">
    <source>
        <dbReference type="SAM" id="Phobius"/>
    </source>
</evidence>
<feature type="transmembrane region" description="Helical" evidence="1">
    <location>
        <begin position="21"/>
        <end position="45"/>
    </location>
</feature>
<organism evidence="3 4">
    <name type="scientific">Microbacterium suwonense</name>
    <dbReference type="NCBI Taxonomy" id="683047"/>
    <lineage>
        <taxon>Bacteria</taxon>
        <taxon>Bacillati</taxon>
        <taxon>Actinomycetota</taxon>
        <taxon>Actinomycetes</taxon>
        <taxon>Micrococcales</taxon>
        <taxon>Microbacteriaceae</taxon>
        <taxon>Microbacterium</taxon>
    </lineage>
</organism>